<evidence type="ECO:0000313" key="1">
    <source>
        <dbReference type="EMBL" id="OPF17353.1"/>
    </source>
</evidence>
<name>A0A1V4BS81_MICAE</name>
<organism evidence="1 2">
    <name type="scientific">Microcystis aeruginosa KW</name>
    <dbReference type="NCBI Taxonomy" id="1960155"/>
    <lineage>
        <taxon>Bacteria</taxon>
        <taxon>Bacillati</taxon>
        <taxon>Cyanobacteriota</taxon>
        <taxon>Cyanophyceae</taxon>
        <taxon>Oscillatoriophycideae</taxon>
        <taxon>Chroococcales</taxon>
        <taxon>Microcystaceae</taxon>
        <taxon>Microcystis</taxon>
    </lineage>
</organism>
<dbReference type="AlphaFoldDB" id="A0A1V4BS81"/>
<sequence length="63" mass="7139">MIPKESALEVERLAMKQTTPSASEINEAYFAMLSWCFVPKFPRKSAPCLGQCESLFSEQHEQS</sequence>
<comment type="caution">
    <text evidence="1">The sequence shown here is derived from an EMBL/GenBank/DDBJ whole genome shotgun (WGS) entry which is preliminary data.</text>
</comment>
<proteinExistence type="predicted"/>
<dbReference type="Proteomes" id="UP000189835">
    <property type="component" value="Unassembled WGS sequence"/>
</dbReference>
<accession>A0A1V4BS81</accession>
<gene>
    <name evidence="1" type="ORF">B1L04_15145</name>
</gene>
<reference evidence="1 2" key="1">
    <citation type="submission" date="2017-02" db="EMBL/GenBank/DDBJ databases">
        <title>Genome sequence of Microcystis aeruginosa KW.</title>
        <authorList>
            <person name="Oh H.-M."/>
            <person name="Ahn C.-Y."/>
            <person name="Jeong H."/>
            <person name="Srivastava A."/>
            <person name="Lee H.-G."/>
            <person name="Kang S.-R."/>
        </authorList>
    </citation>
    <scope>NUCLEOTIDE SEQUENCE [LARGE SCALE GENOMIC DNA]</scope>
    <source>
        <strain evidence="1 2">KW</strain>
    </source>
</reference>
<evidence type="ECO:0000313" key="2">
    <source>
        <dbReference type="Proteomes" id="UP000189835"/>
    </source>
</evidence>
<dbReference type="EMBL" id="MVGR01000004">
    <property type="protein sequence ID" value="OPF17353.1"/>
    <property type="molecule type" value="Genomic_DNA"/>
</dbReference>
<protein>
    <submittedName>
        <fullName evidence="1">Uncharacterized protein</fullName>
    </submittedName>
</protein>